<feature type="domain" description="Glycosyl transferase family 1" evidence="1">
    <location>
        <begin position="150"/>
        <end position="297"/>
    </location>
</feature>
<comment type="caution">
    <text evidence="2">The sequence shown here is derived from an EMBL/GenBank/DDBJ whole genome shotgun (WGS) entry which is preliminary data.</text>
</comment>
<sequence length="325" mass="37669">KDKPYWFFRYLPVNWQVDVIGINARPAWFYRFEKDILRFYIRQPLSILSKSEQCDLILSHGSQSSLVFSMLRKLKKRKKARHVVIDVGCMNGGKESGLSLQLVKSAAKELDGIIYHASIQKRFYQKYLPWLIDKAFFIPFGVQTDFYYPNPKKTEENFILSFGSIKRDYHTLIESAKMLPGINFKIIGPQKLEDELPLNVELIPRVPAITLRDYLWKAKLIVLPLPVFNYAYGQMSLLQSMVCEKCVIATKTPSTIDYIEDLKTGIFVKPSDAGDLKEKIEMVWKNEMMRKKIAQAGLEAVKTKFNEERMAHGIYEVIRKVIGEP</sequence>
<dbReference type="Proteomes" id="UP000229916">
    <property type="component" value="Unassembled WGS sequence"/>
</dbReference>
<organism evidence="2 3">
    <name type="scientific">candidate division WWE3 bacterium CG06_land_8_20_14_3_00_42_16</name>
    <dbReference type="NCBI Taxonomy" id="1975083"/>
    <lineage>
        <taxon>Bacteria</taxon>
        <taxon>Katanobacteria</taxon>
    </lineage>
</organism>
<evidence type="ECO:0000259" key="1">
    <source>
        <dbReference type="Pfam" id="PF00534"/>
    </source>
</evidence>
<dbReference type="InterPro" id="IPR001296">
    <property type="entry name" value="Glyco_trans_1"/>
</dbReference>
<dbReference type="EMBL" id="PEWD01000039">
    <property type="protein sequence ID" value="PIU68968.1"/>
    <property type="molecule type" value="Genomic_DNA"/>
</dbReference>
<proteinExistence type="predicted"/>
<accession>A0A2M7ANK9</accession>
<gene>
    <name evidence="2" type="ORF">COS81_02005</name>
</gene>
<dbReference type="Pfam" id="PF00534">
    <property type="entry name" value="Glycos_transf_1"/>
    <property type="match status" value="1"/>
</dbReference>
<dbReference type="PANTHER" id="PTHR12526">
    <property type="entry name" value="GLYCOSYLTRANSFERASE"/>
    <property type="match status" value="1"/>
</dbReference>
<dbReference type="Gene3D" id="3.40.50.2000">
    <property type="entry name" value="Glycogen Phosphorylase B"/>
    <property type="match status" value="2"/>
</dbReference>
<reference evidence="3" key="1">
    <citation type="submission" date="2017-09" db="EMBL/GenBank/DDBJ databases">
        <title>Depth-based differentiation of microbial function through sediment-hosted aquifers and enrichment of novel symbionts in the deep terrestrial subsurface.</title>
        <authorList>
            <person name="Probst A.J."/>
            <person name="Ladd B."/>
            <person name="Jarett J.K."/>
            <person name="Geller-Mcgrath D.E."/>
            <person name="Sieber C.M.K."/>
            <person name="Emerson J.B."/>
            <person name="Anantharaman K."/>
            <person name="Thomas B.C."/>
            <person name="Malmstrom R."/>
            <person name="Stieglmeier M."/>
            <person name="Klingl A."/>
            <person name="Woyke T."/>
            <person name="Ryan C.M."/>
            <person name="Banfield J.F."/>
        </authorList>
    </citation>
    <scope>NUCLEOTIDE SEQUENCE [LARGE SCALE GENOMIC DNA]</scope>
</reference>
<name>A0A2M7ANK9_UNCKA</name>
<feature type="non-terminal residue" evidence="2">
    <location>
        <position position="1"/>
    </location>
</feature>
<protein>
    <recommendedName>
        <fullName evidence="1">Glycosyl transferase family 1 domain-containing protein</fullName>
    </recommendedName>
</protein>
<dbReference type="CDD" id="cd03801">
    <property type="entry name" value="GT4_PimA-like"/>
    <property type="match status" value="1"/>
</dbReference>
<evidence type="ECO:0000313" key="2">
    <source>
        <dbReference type="EMBL" id="PIU68968.1"/>
    </source>
</evidence>
<dbReference type="GO" id="GO:0016757">
    <property type="term" value="F:glycosyltransferase activity"/>
    <property type="evidence" value="ECO:0007669"/>
    <property type="project" value="InterPro"/>
</dbReference>
<dbReference type="SUPFAM" id="SSF53756">
    <property type="entry name" value="UDP-Glycosyltransferase/glycogen phosphorylase"/>
    <property type="match status" value="1"/>
</dbReference>
<evidence type="ECO:0000313" key="3">
    <source>
        <dbReference type="Proteomes" id="UP000229916"/>
    </source>
</evidence>
<dbReference type="AlphaFoldDB" id="A0A2M7ANK9"/>
<dbReference type="PANTHER" id="PTHR12526:SF590">
    <property type="entry name" value="ALPHA-MALTOSE-1-PHOSPHATE SYNTHASE"/>
    <property type="match status" value="1"/>
</dbReference>